<organism evidence="11 12">
    <name type="scientific">Spiroplasma diminutum CUAS-1</name>
    <dbReference type="NCBI Taxonomy" id="1276221"/>
    <lineage>
        <taxon>Bacteria</taxon>
        <taxon>Bacillati</taxon>
        <taxon>Mycoplasmatota</taxon>
        <taxon>Mollicutes</taxon>
        <taxon>Entomoplasmatales</taxon>
        <taxon>Spiroplasmataceae</taxon>
        <taxon>Spiroplasma</taxon>
    </lineage>
</organism>
<dbReference type="Pfam" id="PF09334">
    <property type="entry name" value="tRNA-synt_1g"/>
    <property type="match status" value="2"/>
</dbReference>
<dbReference type="GO" id="GO:0005524">
    <property type="term" value="F:ATP binding"/>
    <property type="evidence" value="ECO:0007669"/>
    <property type="project" value="UniProtKB-UniRule"/>
</dbReference>
<sequence length="504" mass="58914">MKKNFFVTTPIYYPSGNLHIGHAYTTTLADTISRYKKENGYDVFFLTGSDEHGQKIEQKAKENNLEPKQYVDQIVKGFINLWKILDIDYDRFIRTTDEDHIFAVREIFSDLLQKDLIYPSSYKGKYCISCEEFLTSEQMDENLQHLVCGNKAIDFEEETYMLRVSNFQKYLQELFKTDFLEPEARKKEMLNNFINNDLEDLSVTRVSFNWGIQIKENPKHVIYVWLDALSNYITALGYKTKDESLLKKFWSKDSEVLQIIGKEITRFHSIYWTVMLNSLGLKTPDKLLSHGWILSGDKKMSKSIGNVLDPVEIINNYSSDALRFYIINNLPTDKDGNFTNELFIESFNNNLANNIGNLISRVSNMIIKYFDGKLNKIDVSSHWLVKKGFETIKEYKKLMDSYNMSEATQVVLRLGQECNKFIEDSKPWVLEKEQKIDQLLEVLTVLQKNIIIISYLLKPILVKSYPSMIKQMGLNPNLITFENIEGDFDHEKITEKLVLFERIK</sequence>
<evidence type="ECO:0000256" key="3">
    <source>
        <dbReference type="ARBA" id="ARBA00022598"/>
    </source>
</evidence>
<evidence type="ECO:0000259" key="10">
    <source>
        <dbReference type="Pfam" id="PF09334"/>
    </source>
</evidence>
<evidence type="ECO:0000256" key="5">
    <source>
        <dbReference type="ARBA" id="ARBA00022840"/>
    </source>
</evidence>
<dbReference type="RefSeq" id="WP_020836766.1">
    <property type="nucleotide sequence ID" value="NC_021833.1"/>
</dbReference>
<proteinExistence type="inferred from homology"/>
<gene>
    <name evidence="11" type="primary">metS</name>
    <name evidence="8" type="synonym">metG</name>
    <name evidence="11" type="ORF">SDIMI_v3c08340</name>
</gene>
<dbReference type="Gene3D" id="3.40.50.620">
    <property type="entry name" value="HUPs"/>
    <property type="match status" value="1"/>
</dbReference>
<dbReference type="InterPro" id="IPR001412">
    <property type="entry name" value="aa-tRNA-synth_I_CS"/>
</dbReference>
<dbReference type="KEGG" id="sdi:SDIMI_v3c08340"/>
<dbReference type="HAMAP" id="MF_01228">
    <property type="entry name" value="Met_tRNA_synth_type2"/>
    <property type="match status" value="1"/>
</dbReference>
<comment type="subcellular location">
    <subcellularLocation>
        <location evidence="8">Cytoplasm</location>
    </subcellularLocation>
</comment>
<keyword evidence="12" id="KW-1185">Reference proteome</keyword>
<dbReference type="Gene3D" id="2.170.220.10">
    <property type="match status" value="1"/>
</dbReference>
<comment type="subunit">
    <text evidence="8">Monomer.</text>
</comment>
<comment type="similarity">
    <text evidence="9">Belongs to the class-I aminoacyl-tRNA synthetase family.</text>
</comment>
<dbReference type="OrthoDB" id="9810191at2"/>
<dbReference type="InterPro" id="IPR014729">
    <property type="entry name" value="Rossmann-like_a/b/a_fold"/>
</dbReference>
<evidence type="ECO:0000256" key="1">
    <source>
        <dbReference type="ARBA" id="ARBA00003314"/>
    </source>
</evidence>
<dbReference type="GO" id="GO:0006431">
    <property type="term" value="P:methionyl-tRNA aminoacylation"/>
    <property type="evidence" value="ECO:0007669"/>
    <property type="project" value="UniProtKB-UniRule"/>
</dbReference>
<evidence type="ECO:0000256" key="9">
    <source>
        <dbReference type="RuleBase" id="RU363039"/>
    </source>
</evidence>
<dbReference type="EMBL" id="CP005076">
    <property type="protein sequence ID" value="AGR42538.1"/>
    <property type="molecule type" value="Genomic_DNA"/>
</dbReference>
<keyword evidence="3 8" id="KW-0436">Ligase</keyword>
<dbReference type="GO" id="GO:0004825">
    <property type="term" value="F:methionine-tRNA ligase activity"/>
    <property type="evidence" value="ECO:0007669"/>
    <property type="project" value="UniProtKB-UniRule"/>
</dbReference>
<name>S5MFG2_9MOLU</name>
<dbReference type="PANTHER" id="PTHR43326:SF1">
    <property type="entry name" value="METHIONINE--TRNA LIGASE, MITOCHONDRIAL"/>
    <property type="match status" value="1"/>
</dbReference>
<dbReference type="InParanoid" id="S5MFG2"/>
<dbReference type="AlphaFoldDB" id="S5MFG2"/>
<dbReference type="InterPro" id="IPR014758">
    <property type="entry name" value="Met-tRNA_synth"/>
</dbReference>
<dbReference type="CDD" id="cd00814">
    <property type="entry name" value="MetRS_core"/>
    <property type="match status" value="1"/>
</dbReference>
<protein>
    <recommendedName>
        <fullName evidence="8">Methionine--tRNA ligase</fullName>
        <ecNumber evidence="8">6.1.1.10</ecNumber>
    </recommendedName>
    <alternativeName>
        <fullName evidence="8">Methionyl-tRNA synthetase</fullName>
        <shortName evidence="8">MetRS</shortName>
    </alternativeName>
</protein>
<comment type="catalytic activity">
    <reaction evidence="8">
        <text>tRNA(Met) + L-methionine + ATP = L-methionyl-tRNA(Met) + AMP + diphosphate</text>
        <dbReference type="Rhea" id="RHEA:13481"/>
        <dbReference type="Rhea" id="RHEA-COMP:9667"/>
        <dbReference type="Rhea" id="RHEA-COMP:9698"/>
        <dbReference type="ChEBI" id="CHEBI:30616"/>
        <dbReference type="ChEBI" id="CHEBI:33019"/>
        <dbReference type="ChEBI" id="CHEBI:57844"/>
        <dbReference type="ChEBI" id="CHEBI:78442"/>
        <dbReference type="ChEBI" id="CHEBI:78530"/>
        <dbReference type="ChEBI" id="CHEBI:456215"/>
        <dbReference type="EC" id="6.1.1.10"/>
    </reaction>
</comment>
<evidence type="ECO:0000313" key="11">
    <source>
        <dbReference type="EMBL" id="AGR42538.1"/>
    </source>
</evidence>
<evidence type="ECO:0000256" key="8">
    <source>
        <dbReference type="HAMAP-Rule" id="MF_01228"/>
    </source>
</evidence>
<dbReference type="Proteomes" id="UP000014983">
    <property type="component" value="Chromosome"/>
</dbReference>
<dbReference type="eggNOG" id="COG0143">
    <property type="taxonomic scope" value="Bacteria"/>
</dbReference>
<evidence type="ECO:0000256" key="6">
    <source>
        <dbReference type="ARBA" id="ARBA00022917"/>
    </source>
</evidence>
<feature type="domain" description="Methionyl/Leucyl tRNA synthetase" evidence="10">
    <location>
        <begin position="145"/>
        <end position="362"/>
    </location>
</feature>
<feature type="binding site" evidence="8">
    <location>
        <position position="127"/>
    </location>
    <ligand>
        <name>Zn(2+)</name>
        <dbReference type="ChEBI" id="CHEBI:29105"/>
    </ligand>
</feature>
<feature type="domain" description="Methionyl/Leucyl tRNA synthetase" evidence="10">
    <location>
        <begin position="6"/>
        <end position="139"/>
    </location>
</feature>
<evidence type="ECO:0000313" key="12">
    <source>
        <dbReference type="Proteomes" id="UP000014983"/>
    </source>
</evidence>
<dbReference type="PANTHER" id="PTHR43326">
    <property type="entry name" value="METHIONYL-TRNA SYNTHETASE"/>
    <property type="match status" value="1"/>
</dbReference>
<evidence type="ECO:0000256" key="4">
    <source>
        <dbReference type="ARBA" id="ARBA00022741"/>
    </source>
</evidence>
<evidence type="ECO:0000256" key="2">
    <source>
        <dbReference type="ARBA" id="ARBA00022490"/>
    </source>
</evidence>
<dbReference type="InterPro" id="IPR033911">
    <property type="entry name" value="MetRS_core"/>
</dbReference>
<dbReference type="InterPro" id="IPR015413">
    <property type="entry name" value="Methionyl/Leucyl_tRNA_Synth"/>
</dbReference>
<dbReference type="EC" id="6.1.1.10" evidence="8"/>
<dbReference type="SUPFAM" id="SSF47323">
    <property type="entry name" value="Anticodon-binding domain of a subclass of class I aminoacyl-tRNA synthetases"/>
    <property type="match status" value="1"/>
</dbReference>
<feature type="binding site" evidence="8">
    <location>
        <position position="130"/>
    </location>
    <ligand>
        <name>Zn(2+)</name>
        <dbReference type="ChEBI" id="CHEBI:29105"/>
    </ligand>
</feature>
<evidence type="ECO:0000256" key="7">
    <source>
        <dbReference type="ARBA" id="ARBA00023146"/>
    </source>
</evidence>
<reference evidence="11 12" key="1">
    <citation type="journal article" date="2013" name="Genome Biol. Evol.">
        <title>Comparison of metabolic capacities and inference of gene content evolution in mosquito-associated Spiroplasma diminutum and S. taiwanense.</title>
        <authorList>
            <person name="Lo W.S."/>
            <person name="Ku C."/>
            <person name="Chen L.L."/>
            <person name="Chang T.H."/>
            <person name="Kuo C.H."/>
        </authorList>
    </citation>
    <scope>NUCLEOTIDE SEQUENCE [LARGE SCALE GENOMIC DNA]</scope>
    <source>
        <strain evidence="11 12">CUAS-1</strain>
    </source>
</reference>
<dbReference type="GO" id="GO:0005737">
    <property type="term" value="C:cytoplasm"/>
    <property type="evidence" value="ECO:0007669"/>
    <property type="project" value="UniProtKB-SubCell"/>
</dbReference>
<comment type="function">
    <text evidence="1 8">Is required not only for elongation of protein synthesis but also for the initiation of all mRNA translation through initiator tRNA(fMet) aminoacylation.</text>
</comment>
<dbReference type="PROSITE" id="PS00178">
    <property type="entry name" value="AA_TRNA_LIGASE_I"/>
    <property type="match status" value="1"/>
</dbReference>
<dbReference type="NCBIfam" id="NF008900">
    <property type="entry name" value="PRK12267.1"/>
    <property type="match status" value="1"/>
</dbReference>
<keyword evidence="5 8" id="KW-0067">ATP-binding</keyword>
<dbReference type="PRINTS" id="PR01041">
    <property type="entry name" value="TRNASYNTHMET"/>
</dbReference>
<dbReference type="InterPro" id="IPR009080">
    <property type="entry name" value="tRNAsynth_Ia_anticodon-bd"/>
</dbReference>
<keyword evidence="2 8" id="KW-0963">Cytoplasm</keyword>
<dbReference type="STRING" id="1276221.SDIMI_v3c08340"/>
<dbReference type="PATRIC" id="fig|1276221.3.peg.836"/>
<feature type="binding site" evidence="8">
    <location>
        <position position="298"/>
    </location>
    <ligand>
        <name>ATP</name>
        <dbReference type="ChEBI" id="CHEBI:30616"/>
    </ligand>
</feature>
<feature type="short sequence motif" description="'KMSKS' region" evidence="8">
    <location>
        <begin position="299"/>
        <end position="303"/>
    </location>
</feature>
<dbReference type="SUPFAM" id="SSF52374">
    <property type="entry name" value="Nucleotidylyl transferase"/>
    <property type="match status" value="1"/>
</dbReference>
<dbReference type="HOGENOM" id="CLU_009710_9_4_14"/>
<dbReference type="FunCoup" id="S5MFG2">
    <property type="interactions" value="226"/>
</dbReference>
<dbReference type="Gene3D" id="1.10.730.10">
    <property type="entry name" value="Isoleucyl-tRNA Synthetase, Domain 1"/>
    <property type="match status" value="1"/>
</dbReference>
<comment type="caution">
    <text evidence="8">Lacks conserved residue(s) required for the propagation of feature annotation.</text>
</comment>
<dbReference type="NCBIfam" id="TIGR00398">
    <property type="entry name" value="metG"/>
    <property type="match status" value="1"/>
</dbReference>
<dbReference type="InterPro" id="IPR023457">
    <property type="entry name" value="Met-tRNA_synth_2"/>
</dbReference>
<feature type="binding site" evidence="8">
    <location>
        <position position="148"/>
    </location>
    <ligand>
        <name>Zn(2+)</name>
        <dbReference type="ChEBI" id="CHEBI:29105"/>
    </ligand>
</feature>
<keyword evidence="4 8" id="KW-0547">Nucleotide-binding</keyword>
<accession>S5MFG2</accession>
<keyword evidence="6 8" id="KW-0648">Protein biosynthesis</keyword>
<feature type="short sequence motif" description="'HIGH' region" evidence="8">
    <location>
        <begin position="12"/>
        <end position="22"/>
    </location>
</feature>
<keyword evidence="7 8" id="KW-0030">Aminoacyl-tRNA synthetase</keyword>